<name>A0ACB9G4V3_9ASTR</name>
<evidence type="ECO:0000313" key="2">
    <source>
        <dbReference type="Proteomes" id="UP001056120"/>
    </source>
</evidence>
<protein>
    <submittedName>
        <fullName evidence="1">Uncharacterized protein</fullName>
    </submittedName>
</protein>
<reference evidence="2" key="1">
    <citation type="journal article" date="2022" name="Mol. Ecol. Resour.">
        <title>The genomes of chicory, endive, great burdock and yacon provide insights into Asteraceae palaeo-polyploidization history and plant inulin production.</title>
        <authorList>
            <person name="Fan W."/>
            <person name="Wang S."/>
            <person name="Wang H."/>
            <person name="Wang A."/>
            <person name="Jiang F."/>
            <person name="Liu H."/>
            <person name="Zhao H."/>
            <person name="Xu D."/>
            <person name="Zhang Y."/>
        </authorList>
    </citation>
    <scope>NUCLEOTIDE SEQUENCE [LARGE SCALE GENOMIC DNA]</scope>
    <source>
        <strain evidence="2">cv. Yunnan</strain>
    </source>
</reference>
<reference evidence="1 2" key="2">
    <citation type="journal article" date="2022" name="Mol. Ecol. Resour.">
        <title>The genomes of chicory, endive, great burdock and yacon provide insights into Asteraceae paleo-polyploidization history and plant inulin production.</title>
        <authorList>
            <person name="Fan W."/>
            <person name="Wang S."/>
            <person name="Wang H."/>
            <person name="Wang A."/>
            <person name="Jiang F."/>
            <person name="Liu H."/>
            <person name="Zhao H."/>
            <person name="Xu D."/>
            <person name="Zhang Y."/>
        </authorList>
    </citation>
    <scope>NUCLEOTIDE SEQUENCE [LARGE SCALE GENOMIC DNA]</scope>
    <source>
        <strain evidence="2">cv. Yunnan</strain>
        <tissue evidence="1">Leaves</tissue>
    </source>
</reference>
<accession>A0ACB9G4V3</accession>
<keyword evidence="2" id="KW-1185">Reference proteome</keyword>
<organism evidence="1 2">
    <name type="scientific">Smallanthus sonchifolius</name>
    <dbReference type="NCBI Taxonomy" id="185202"/>
    <lineage>
        <taxon>Eukaryota</taxon>
        <taxon>Viridiplantae</taxon>
        <taxon>Streptophyta</taxon>
        <taxon>Embryophyta</taxon>
        <taxon>Tracheophyta</taxon>
        <taxon>Spermatophyta</taxon>
        <taxon>Magnoliopsida</taxon>
        <taxon>eudicotyledons</taxon>
        <taxon>Gunneridae</taxon>
        <taxon>Pentapetalae</taxon>
        <taxon>asterids</taxon>
        <taxon>campanulids</taxon>
        <taxon>Asterales</taxon>
        <taxon>Asteraceae</taxon>
        <taxon>Asteroideae</taxon>
        <taxon>Heliantheae alliance</taxon>
        <taxon>Millerieae</taxon>
        <taxon>Smallanthus</taxon>
    </lineage>
</organism>
<gene>
    <name evidence="1" type="ORF">L1987_47625</name>
</gene>
<comment type="caution">
    <text evidence="1">The sequence shown here is derived from an EMBL/GenBank/DDBJ whole genome shotgun (WGS) entry which is preliminary data.</text>
</comment>
<dbReference type="EMBL" id="CM042032">
    <property type="protein sequence ID" value="KAI3777822.1"/>
    <property type="molecule type" value="Genomic_DNA"/>
</dbReference>
<evidence type="ECO:0000313" key="1">
    <source>
        <dbReference type="EMBL" id="KAI3777822.1"/>
    </source>
</evidence>
<proteinExistence type="predicted"/>
<dbReference type="Proteomes" id="UP001056120">
    <property type="component" value="Linkage Group LG15"/>
</dbReference>
<sequence>MDLKKMETGAARQAQRKSNADIESLHEEYHQRVSALERKVYALMRERDALRREQNKRSDSTALLKEKDEIITQVMAEGRQLYHWCEELSKKQAVQESTIRKLRAQIEENKVENSKKDKAATEKLLQETKDSTKRALYDCIECIQGRKIAS</sequence>